<proteinExistence type="inferred from homology"/>
<dbReference type="Gene3D" id="1.10.10.10">
    <property type="entry name" value="Winged helix-like DNA-binding domain superfamily/Winged helix DNA-binding domain"/>
    <property type="match status" value="1"/>
</dbReference>
<dbReference type="InterPro" id="IPR037402">
    <property type="entry name" value="YidZ_PBP2"/>
</dbReference>
<keyword evidence="2" id="KW-0805">Transcription regulation</keyword>
<dbReference type="InterPro" id="IPR036388">
    <property type="entry name" value="WH-like_DNA-bd_sf"/>
</dbReference>
<keyword evidence="4" id="KW-0804">Transcription</keyword>
<evidence type="ECO:0000256" key="2">
    <source>
        <dbReference type="ARBA" id="ARBA00023015"/>
    </source>
</evidence>
<keyword evidence="3 6" id="KW-0238">DNA-binding</keyword>
<dbReference type="PANTHER" id="PTHR30118">
    <property type="entry name" value="HTH-TYPE TRANSCRIPTIONAL REGULATOR LEUO-RELATED"/>
    <property type="match status" value="1"/>
</dbReference>
<evidence type="ECO:0000313" key="7">
    <source>
        <dbReference type="Proteomes" id="UP000292445"/>
    </source>
</evidence>
<dbReference type="PANTHER" id="PTHR30118:SF15">
    <property type="entry name" value="TRANSCRIPTIONAL REGULATORY PROTEIN"/>
    <property type="match status" value="1"/>
</dbReference>
<feature type="domain" description="HTH lysR-type" evidence="5">
    <location>
        <begin position="10"/>
        <end position="67"/>
    </location>
</feature>
<gene>
    <name evidence="6" type="ORF">EV675_0455</name>
</gene>
<dbReference type="Gene3D" id="3.40.190.10">
    <property type="entry name" value="Periplasmic binding protein-like II"/>
    <property type="match status" value="2"/>
</dbReference>
<comment type="similarity">
    <text evidence="1">Belongs to the LysR transcriptional regulatory family.</text>
</comment>
<dbReference type="Pfam" id="PF00126">
    <property type="entry name" value="HTH_1"/>
    <property type="match status" value="1"/>
</dbReference>
<sequence>MPGRSPVSPVTLQLLVQFEALIQERHVTRAAERMGISQSTMSAALARLRRQFDDPLLIRTAKGMVPTAKALELAKRVRVALELLEPDRLHERTFRAQESERHFRILTTEGLALLLAPPIANHLRQHAPRIRLTIQPSDMRGTVEALRDQACDLTIGHILHPPSDLRKKLIYPQAACCIVSGRHPEIDGRITLRQFLKYPHVVWGADETSYRSIETSVARALGNARHPLKHAIRVPNILIVPAVVAATDMIATVPLRIAREAAERLDIQAVQPPFKLANPDISMYWHELNHRDPAHIWFRQSIQTIAQAVRAPLSERAGANAPSRPTGRPA</sequence>
<evidence type="ECO:0000256" key="1">
    <source>
        <dbReference type="ARBA" id="ARBA00009437"/>
    </source>
</evidence>
<evidence type="ECO:0000259" key="5">
    <source>
        <dbReference type="PROSITE" id="PS50931"/>
    </source>
</evidence>
<dbReference type="Pfam" id="PF03466">
    <property type="entry name" value="LysR_substrate"/>
    <property type="match status" value="1"/>
</dbReference>
<dbReference type="Proteomes" id="UP000292445">
    <property type="component" value="Unassembled WGS sequence"/>
</dbReference>
<dbReference type="RefSeq" id="WP_165404392.1">
    <property type="nucleotide sequence ID" value="NZ_SGXC01000001.1"/>
</dbReference>
<reference evidence="6 7" key="1">
    <citation type="submission" date="2019-02" db="EMBL/GenBank/DDBJ databases">
        <title>Genomic Encyclopedia of Type Strains, Phase IV (KMG-IV): sequencing the most valuable type-strain genomes for metagenomic binning, comparative biology and taxonomic classification.</title>
        <authorList>
            <person name="Goeker M."/>
        </authorList>
    </citation>
    <scope>NUCLEOTIDE SEQUENCE [LARGE SCALE GENOMIC DNA]</scope>
    <source>
        <strain evidence="6 7">K24</strain>
    </source>
</reference>
<dbReference type="GO" id="GO:0003677">
    <property type="term" value="F:DNA binding"/>
    <property type="evidence" value="ECO:0007669"/>
    <property type="project" value="UniProtKB-KW"/>
</dbReference>
<organism evidence="6 7">
    <name type="scientific">Pigmentiphaga kullae</name>
    <dbReference type="NCBI Taxonomy" id="151784"/>
    <lineage>
        <taxon>Bacteria</taxon>
        <taxon>Pseudomonadati</taxon>
        <taxon>Pseudomonadota</taxon>
        <taxon>Betaproteobacteria</taxon>
        <taxon>Burkholderiales</taxon>
        <taxon>Alcaligenaceae</taxon>
        <taxon>Pigmentiphaga</taxon>
    </lineage>
</organism>
<dbReference type="EMBL" id="SGXC01000001">
    <property type="protein sequence ID" value="RZS84438.1"/>
    <property type="molecule type" value="Genomic_DNA"/>
</dbReference>
<dbReference type="PROSITE" id="PS50931">
    <property type="entry name" value="HTH_LYSR"/>
    <property type="match status" value="1"/>
</dbReference>
<accession>A0A4Q7NHX5</accession>
<dbReference type="InterPro" id="IPR000847">
    <property type="entry name" value="LysR_HTH_N"/>
</dbReference>
<evidence type="ECO:0000256" key="4">
    <source>
        <dbReference type="ARBA" id="ARBA00023163"/>
    </source>
</evidence>
<dbReference type="PRINTS" id="PR00039">
    <property type="entry name" value="HTHLYSR"/>
</dbReference>
<dbReference type="InterPro" id="IPR036390">
    <property type="entry name" value="WH_DNA-bd_sf"/>
</dbReference>
<dbReference type="CDD" id="cd08417">
    <property type="entry name" value="PBP2_Nitroaromatics_like"/>
    <property type="match status" value="1"/>
</dbReference>
<comment type="caution">
    <text evidence="6">The sequence shown here is derived from an EMBL/GenBank/DDBJ whole genome shotgun (WGS) entry which is preliminary data.</text>
</comment>
<evidence type="ECO:0000313" key="6">
    <source>
        <dbReference type="EMBL" id="RZS84438.1"/>
    </source>
</evidence>
<dbReference type="InterPro" id="IPR050389">
    <property type="entry name" value="LysR-type_TF"/>
</dbReference>
<dbReference type="SUPFAM" id="SSF53850">
    <property type="entry name" value="Periplasmic binding protein-like II"/>
    <property type="match status" value="1"/>
</dbReference>
<name>A0A4Q7NHX5_9BURK</name>
<evidence type="ECO:0000256" key="3">
    <source>
        <dbReference type="ARBA" id="ARBA00023125"/>
    </source>
</evidence>
<protein>
    <submittedName>
        <fullName evidence="6">DNA-binding transcriptional LysR family regulator</fullName>
    </submittedName>
</protein>
<dbReference type="AlphaFoldDB" id="A0A4Q7NHX5"/>
<dbReference type="GO" id="GO:0003700">
    <property type="term" value="F:DNA-binding transcription factor activity"/>
    <property type="evidence" value="ECO:0007669"/>
    <property type="project" value="InterPro"/>
</dbReference>
<dbReference type="InterPro" id="IPR005119">
    <property type="entry name" value="LysR_subst-bd"/>
</dbReference>
<keyword evidence="7" id="KW-1185">Reference proteome</keyword>
<dbReference type="SUPFAM" id="SSF46785">
    <property type="entry name" value="Winged helix' DNA-binding domain"/>
    <property type="match status" value="1"/>
</dbReference>